<evidence type="ECO:0000313" key="6">
    <source>
        <dbReference type="Proteomes" id="UP001149719"/>
    </source>
</evidence>
<evidence type="ECO:0000256" key="2">
    <source>
        <dbReference type="ARBA" id="ARBA00023125"/>
    </source>
</evidence>
<name>A0ABT4JRD7_9GAMM</name>
<dbReference type="Gene3D" id="1.10.10.10">
    <property type="entry name" value="Winged helix-like DNA-binding domain superfamily/Winged helix DNA-binding domain"/>
    <property type="match status" value="1"/>
</dbReference>
<dbReference type="InterPro" id="IPR036388">
    <property type="entry name" value="WH-like_DNA-bd_sf"/>
</dbReference>
<dbReference type="InterPro" id="IPR000485">
    <property type="entry name" value="AsnC-type_HTH_dom"/>
</dbReference>
<dbReference type="SUPFAM" id="SSF46785">
    <property type="entry name" value="Winged helix' DNA-binding domain"/>
    <property type="match status" value="1"/>
</dbReference>
<dbReference type="RefSeq" id="WP_269121841.1">
    <property type="nucleotide sequence ID" value="NZ_JAPUBN010000003.1"/>
</dbReference>
<evidence type="ECO:0000259" key="4">
    <source>
        <dbReference type="PROSITE" id="PS50956"/>
    </source>
</evidence>
<comment type="caution">
    <text evidence="5">The sequence shown here is derived from an EMBL/GenBank/DDBJ whole genome shotgun (WGS) entry which is preliminary data.</text>
</comment>
<proteinExistence type="predicted"/>
<accession>A0ABT4JRD7</accession>
<feature type="domain" description="HTH asnC-type" evidence="4">
    <location>
        <begin position="1"/>
        <end position="67"/>
    </location>
</feature>
<protein>
    <submittedName>
        <fullName evidence="5">Lrp/AsnC family transcriptional regulator</fullName>
    </submittedName>
</protein>
<dbReference type="SMART" id="SM00344">
    <property type="entry name" value="HTH_ASNC"/>
    <property type="match status" value="1"/>
</dbReference>
<keyword evidence="1" id="KW-0805">Transcription regulation</keyword>
<dbReference type="InterPro" id="IPR019887">
    <property type="entry name" value="Tscrpt_reg_AsnC/Lrp_C"/>
</dbReference>
<reference evidence="5" key="1">
    <citation type="submission" date="2022-12" db="EMBL/GenBank/DDBJ databases">
        <title>Marinomonas 15G1-11 sp. nov, isolated from marine algae.</title>
        <authorList>
            <person name="Butt M."/>
            <person name="Choi D.G."/>
            <person name="Kim J.M."/>
            <person name="Lee J.K."/>
            <person name="Baek J.H."/>
            <person name="Jeon C.O."/>
        </authorList>
    </citation>
    <scope>NUCLEOTIDE SEQUENCE</scope>
    <source>
        <strain evidence="5">15G1-11</strain>
    </source>
</reference>
<dbReference type="InterPro" id="IPR019888">
    <property type="entry name" value="Tscrpt_reg_AsnC-like"/>
</dbReference>
<dbReference type="PANTHER" id="PTHR30154:SF34">
    <property type="entry name" value="TRANSCRIPTIONAL REGULATOR AZLB"/>
    <property type="match status" value="1"/>
</dbReference>
<dbReference type="SUPFAM" id="SSF54909">
    <property type="entry name" value="Dimeric alpha+beta barrel"/>
    <property type="match status" value="1"/>
</dbReference>
<keyword evidence="2" id="KW-0238">DNA-binding</keyword>
<dbReference type="Pfam" id="PF13412">
    <property type="entry name" value="HTH_24"/>
    <property type="match status" value="1"/>
</dbReference>
<dbReference type="PANTHER" id="PTHR30154">
    <property type="entry name" value="LEUCINE-RESPONSIVE REGULATORY PROTEIN"/>
    <property type="match status" value="1"/>
</dbReference>
<dbReference type="Pfam" id="PF01037">
    <property type="entry name" value="AsnC_trans_reg"/>
    <property type="match status" value="1"/>
</dbReference>
<organism evidence="5 6">
    <name type="scientific">Marinomonas phaeophyticola</name>
    <dbReference type="NCBI Taxonomy" id="3004091"/>
    <lineage>
        <taxon>Bacteria</taxon>
        <taxon>Pseudomonadati</taxon>
        <taxon>Pseudomonadota</taxon>
        <taxon>Gammaproteobacteria</taxon>
        <taxon>Oceanospirillales</taxon>
        <taxon>Oceanospirillaceae</taxon>
        <taxon>Marinomonas</taxon>
    </lineage>
</organism>
<evidence type="ECO:0000256" key="1">
    <source>
        <dbReference type="ARBA" id="ARBA00023015"/>
    </source>
</evidence>
<evidence type="ECO:0000313" key="5">
    <source>
        <dbReference type="EMBL" id="MCZ2720164.1"/>
    </source>
</evidence>
<evidence type="ECO:0000256" key="3">
    <source>
        <dbReference type="ARBA" id="ARBA00023163"/>
    </source>
</evidence>
<keyword evidence="6" id="KW-1185">Reference proteome</keyword>
<dbReference type="InterPro" id="IPR036390">
    <property type="entry name" value="WH_DNA-bd_sf"/>
</dbReference>
<sequence length="139" mass="15846">MDKFDKAILELLSQNARQPVASIGEAIGLSRTAVNDRIRKLEDKGVIQRYTIELGKDQQTSHVNAYFELTFRPFDLVEIKRLLRMIPEIKQAHALSGVTDVLLYVEAHSMERLSHVRCLLSDLPNLEKVITSTAFERIV</sequence>
<dbReference type="InterPro" id="IPR011008">
    <property type="entry name" value="Dimeric_a/b-barrel"/>
</dbReference>
<gene>
    <name evidence="5" type="ORF">O1D97_00530</name>
</gene>
<dbReference type="PROSITE" id="PS50956">
    <property type="entry name" value="HTH_ASNC_2"/>
    <property type="match status" value="1"/>
</dbReference>
<keyword evidence="3" id="KW-0804">Transcription</keyword>
<dbReference type="EMBL" id="JAPUBN010000003">
    <property type="protein sequence ID" value="MCZ2720164.1"/>
    <property type="molecule type" value="Genomic_DNA"/>
</dbReference>
<dbReference type="Proteomes" id="UP001149719">
    <property type="component" value="Unassembled WGS sequence"/>
</dbReference>
<dbReference type="PRINTS" id="PR00033">
    <property type="entry name" value="HTHASNC"/>
</dbReference>
<dbReference type="Gene3D" id="3.30.70.920">
    <property type="match status" value="1"/>
</dbReference>